<proteinExistence type="predicted"/>
<dbReference type="Proteomes" id="UP001341840">
    <property type="component" value="Unassembled WGS sequence"/>
</dbReference>
<name>A0ABU6VX71_9FABA</name>
<keyword evidence="2" id="KW-1185">Reference proteome</keyword>
<sequence length="71" mass="7821">MKHGPNVTSLRPPKRNQAPVASIGHVWTVSLTWPKRDIHKGKGSLASPPHITFGPRFLPRLNVTHAAKLTL</sequence>
<comment type="caution">
    <text evidence="1">The sequence shown here is derived from an EMBL/GenBank/DDBJ whole genome shotgun (WGS) entry which is preliminary data.</text>
</comment>
<organism evidence="1 2">
    <name type="scientific">Stylosanthes scabra</name>
    <dbReference type="NCBI Taxonomy" id="79078"/>
    <lineage>
        <taxon>Eukaryota</taxon>
        <taxon>Viridiplantae</taxon>
        <taxon>Streptophyta</taxon>
        <taxon>Embryophyta</taxon>
        <taxon>Tracheophyta</taxon>
        <taxon>Spermatophyta</taxon>
        <taxon>Magnoliopsida</taxon>
        <taxon>eudicotyledons</taxon>
        <taxon>Gunneridae</taxon>
        <taxon>Pentapetalae</taxon>
        <taxon>rosids</taxon>
        <taxon>fabids</taxon>
        <taxon>Fabales</taxon>
        <taxon>Fabaceae</taxon>
        <taxon>Papilionoideae</taxon>
        <taxon>50 kb inversion clade</taxon>
        <taxon>dalbergioids sensu lato</taxon>
        <taxon>Dalbergieae</taxon>
        <taxon>Pterocarpus clade</taxon>
        <taxon>Stylosanthes</taxon>
    </lineage>
</organism>
<accession>A0ABU6VX71</accession>
<gene>
    <name evidence="1" type="ORF">PIB30_104562</name>
</gene>
<reference evidence="1 2" key="1">
    <citation type="journal article" date="2023" name="Plants (Basel)">
        <title>Bridging the Gap: Combining Genomics and Transcriptomics Approaches to Understand Stylosanthes scabra, an Orphan Legume from the Brazilian Caatinga.</title>
        <authorList>
            <person name="Ferreira-Neto J.R.C."/>
            <person name="da Silva M.D."/>
            <person name="Binneck E."/>
            <person name="de Melo N.F."/>
            <person name="da Silva R.H."/>
            <person name="de Melo A.L.T.M."/>
            <person name="Pandolfi V."/>
            <person name="Bustamante F.O."/>
            <person name="Brasileiro-Vidal A.C."/>
            <person name="Benko-Iseppon A.M."/>
        </authorList>
    </citation>
    <scope>NUCLEOTIDE SEQUENCE [LARGE SCALE GENOMIC DNA]</scope>
    <source>
        <tissue evidence="1">Leaves</tissue>
    </source>
</reference>
<feature type="non-terminal residue" evidence="1">
    <location>
        <position position="71"/>
    </location>
</feature>
<dbReference type="EMBL" id="JASCZI010154665">
    <property type="protein sequence ID" value="MED6178114.1"/>
    <property type="molecule type" value="Genomic_DNA"/>
</dbReference>
<evidence type="ECO:0000313" key="2">
    <source>
        <dbReference type="Proteomes" id="UP001341840"/>
    </source>
</evidence>
<evidence type="ECO:0000313" key="1">
    <source>
        <dbReference type="EMBL" id="MED6178114.1"/>
    </source>
</evidence>
<protein>
    <submittedName>
        <fullName evidence="1">Uncharacterized protein</fullName>
    </submittedName>
</protein>